<sequence length="87" mass="9708">MPPPHREVSLMCERRCLMMLLCPLVFSGDPQTWFLLKTVVGGGWSAVLVLEAVSLLWRSEKKRGGGFTDDVHVFVVILISNSELCGF</sequence>
<protein>
    <submittedName>
        <fullName evidence="1">Uncharacterized protein</fullName>
    </submittedName>
</protein>
<dbReference type="AlphaFoldDB" id="A0A9K3IHG5"/>
<proteinExistence type="predicted"/>
<comment type="caution">
    <text evidence="1">The sequence shown here is derived from an EMBL/GenBank/DDBJ whole genome shotgun (WGS) entry which is preliminary data.</text>
</comment>
<name>A0A9K3IHG5_HELAN</name>
<dbReference type="EMBL" id="MNCJ02000323">
    <property type="protein sequence ID" value="KAF5797081.1"/>
    <property type="molecule type" value="Genomic_DNA"/>
</dbReference>
<organism evidence="1 2">
    <name type="scientific">Helianthus annuus</name>
    <name type="common">Common sunflower</name>
    <dbReference type="NCBI Taxonomy" id="4232"/>
    <lineage>
        <taxon>Eukaryota</taxon>
        <taxon>Viridiplantae</taxon>
        <taxon>Streptophyta</taxon>
        <taxon>Embryophyta</taxon>
        <taxon>Tracheophyta</taxon>
        <taxon>Spermatophyta</taxon>
        <taxon>Magnoliopsida</taxon>
        <taxon>eudicotyledons</taxon>
        <taxon>Gunneridae</taxon>
        <taxon>Pentapetalae</taxon>
        <taxon>asterids</taxon>
        <taxon>campanulids</taxon>
        <taxon>Asterales</taxon>
        <taxon>Asteraceae</taxon>
        <taxon>Asteroideae</taxon>
        <taxon>Heliantheae alliance</taxon>
        <taxon>Heliantheae</taxon>
        <taxon>Helianthus</taxon>
    </lineage>
</organism>
<keyword evidence="2" id="KW-1185">Reference proteome</keyword>
<gene>
    <name evidence="1" type="ORF">HanXRQr2_Chr08g0359451</name>
</gene>
<reference evidence="1" key="1">
    <citation type="journal article" date="2017" name="Nature">
        <title>The sunflower genome provides insights into oil metabolism, flowering and Asterid evolution.</title>
        <authorList>
            <person name="Badouin H."/>
            <person name="Gouzy J."/>
            <person name="Grassa C.J."/>
            <person name="Murat F."/>
            <person name="Staton S.E."/>
            <person name="Cottret L."/>
            <person name="Lelandais-Briere C."/>
            <person name="Owens G.L."/>
            <person name="Carrere S."/>
            <person name="Mayjonade B."/>
            <person name="Legrand L."/>
            <person name="Gill N."/>
            <person name="Kane N.C."/>
            <person name="Bowers J.E."/>
            <person name="Hubner S."/>
            <person name="Bellec A."/>
            <person name="Berard A."/>
            <person name="Berges H."/>
            <person name="Blanchet N."/>
            <person name="Boniface M.C."/>
            <person name="Brunel D."/>
            <person name="Catrice O."/>
            <person name="Chaidir N."/>
            <person name="Claudel C."/>
            <person name="Donnadieu C."/>
            <person name="Faraut T."/>
            <person name="Fievet G."/>
            <person name="Helmstetter N."/>
            <person name="King M."/>
            <person name="Knapp S.J."/>
            <person name="Lai Z."/>
            <person name="Le Paslier M.C."/>
            <person name="Lippi Y."/>
            <person name="Lorenzon L."/>
            <person name="Mandel J.R."/>
            <person name="Marage G."/>
            <person name="Marchand G."/>
            <person name="Marquand E."/>
            <person name="Bret-Mestries E."/>
            <person name="Morien E."/>
            <person name="Nambeesan S."/>
            <person name="Nguyen T."/>
            <person name="Pegot-Espagnet P."/>
            <person name="Pouilly N."/>
            <person name="Raftis F."/>
            <person name="Sallet E."/>
            <person name="Schiex T."/>
            <person name="Thomas J."/>
            <person name="Vandecasteele C."/>
            <person name="Vares D."/>
            <person name="Vear F."/>
            <person name="Vautrin S."/>
            <person name="Crespi M."/>
            <person name="Mangin B."/>
            <person name="Burke J.M."/>
            <person name="Salse J."/>
            <person name="Munos S."/>
            <person name="Vincourt P."/>
            <person name="Rieseberg L.H."/>
            <person name="Langlade N.B."/>
        </authorList>
    </citation>
    <scope>NUCLEOTIDE SEQUENCE</scope>
    <source>
        <tissue evidence="1">Leaves</tissue>
    </source>
</reference>
<dbReference type="Proteomes" id="UP000215914">
    <property type="component" value="Unassembled WGS sequence"/>
</dbReference>
<reference evidence="1" key="2">
    <citation type="submission" date="2020-06" db="EMBL/GenBank/DDBJ databases">
        <title>Helianthus annuus Genome sequencing and assembly Release 2.</title>
        <authorList>
            <person name="Gouzy J."/>
            <person name="Langlade N."/>
            <person name="Munos S."/>
        </authorList>
    </citation>
    <scope>NUCLEOTIDE SEQUENCE</scope>
    <source>
        <tissue evidence="1">Leaves</tissue>
    </source>
</reference>
<evidence type="ECO:0000313" key="1">
    <source>
        <dbReference type="EMBL" id="KAF5797081.1"/>
    </source>
</evidence>
<dbReference type="Gramene" id="mRNA:HanXRQr2_Chr08g0359451">
    <property type="protein sequence ID" value="mRNA:HanXRQr2_Chr08g0359451"/>
    <property type="gene ID" value="HanXRQr2_Chr08g0359451"/>
</dbReference>
<evidence type="ECO:0000313" key="2">
    <source>
        <dbReference type="Proteomes" id="UP000215914"/>
    </source>
</evidence>
<accession>A0A9K3IHG5</accession>